<name>A0A8H3X5S0_GIGMA</name>
<proteinExistence type="predicted"/>
<comment type="caution">
    <text evidence="1">The sequence shown here is derived from an EMBL/GenBank/DDBJ whole genome shotgun (WGS) entry which is preliminary data.</text>
</comment>
<dbReference type="EMBL" id="WTPW01001680">
    <property type="protein sequence ID" value="KAF0421098.1"/>
    <property type="molecule type" value="Genomic_DNA"/>
</dbReference>
<accession>A0A8H3X5S0</accession>
<dbReference type="OrthoDB" id="2392346at2759"/>
<organism evidence="1 2">
    <name type="scientific">Gigaspora margarita</name>
    <dbReference type="NCBI Taxonomy" id="4874"/>
    <lineage>
        <taxon>Eukaryota</taxon>
        <taxon>Fungi</taxon>
        <taxon>Fungi incertae sedis</taxon>
        <taxon>Mucoromycota</taxon>
        <taxon>Glomeromycotina</taxon>
        <taxon>Glomeromycetes</taxon>
        <taxon>Diversisporales</taxon>
        <taxon>Gigasporaceae</taxon>
        <taxon>Gigaspora</taxon>
    </lineage>
</organism>
<evidence type="ECO:0000313" key="2">
    <source>
        <dbReference type="Proteomes" id="UP000439903"/>
    </source>
</evidence>
<reference evidence="1 2" key="1">
    <citation type="journal article" date="2019" name="Environ. Microbiol.">
        <title>At the nexus of three kingdoms: the genome of the mycorrhizal fungus Gigaspora margarita provides insights into plant, endobacterial and fungal interactions.</title>
        <authorList>
            <person name="Venice F."/>
            <person name="Ghignone S."/>
            <person name="Salvioli di Fossalunga A."/>
            <person name="Amselem J."/>
            <person name="Novero M."/>
            <person name="Xianan X."/>
            <person name="Sedzielewska Toro K."/>
            <person name="Morin E."/>
            <person name="Lipzen A."/>
            <person name="Grigoriev I.V."/>
            <person name="Henrissat B."/>
            <person name="Martin F.M."/>
            <person name="Bonfante P."/>
        </authorList>
    </citation>
    <scope>NUCLEOTIDE SEQUENCE [LARGE SCALE GENOMIC DNA]</scope>
    <source>
        <strain evidence="1 2">BEG34</strain>
    </source>
</reference>
<protein>
    <submittedName>
        <fullName evidence="1">Uncharacterized protein</fullName>
    </submittedName>
</protein>
<keyword evidence="2" id="KW-1185">Reference proteome</keyword>
<dbReference type="AlphaFoldDB" id="A0A8H3X5S0"/>
<evidence type="ECO:0000313" key="1">
    <source>
        <dbReference type="EMBL" id="KAF0421098.1"/>
    </source>
</evidence>
<sequence length="186" mass="21453">MKHTEETLLEYPKVRKIIDSKLKIYTSNDGNFQITQFFSAQDSKTPPKRKLCIGLNNKKVKLYLHHVGLVTIFGSAPPSETVARELFAKWINDSTTFCVRSTDCLTYVDGINEVCKRCLELKKLKVFLNAINKPIPEEKNQKYTPIVLYKNSPFYQYCKNANIIELLGILMIQKIVLPNFGINYQK</sequence>
<gene>
    <name evidence="1" type="ORF">F8M41_006833</name>
</gene>
<dbReference type="Proteomes" id="UP000439903">
    <property type="component" value="Unassembled WGS sequence"/>
</dbReference>